<dbReference type="PANTHER" id="PTHR22925:SF3">
    <property type="entry name" value="GLYCOSYL HYDROLASE FAMILY PROTEIN 43"/>
    <property type="match status" value="1"/>
</dbReference>
<comment type="similarity">
    <text evidence="1 4">Belongs to the glycosyl hydrolase 43 family.</text>
</comment>
<proteinExistence type="inferred from homology"/>
<dbReference type="InterPro" id="IPR023296">
    <property type="entry name" value="Glyco_hydro_beta-prop_sf"/>
</dbReference>
<protein>
    <submittedName>
        <fullName evidence="5">Family 43 glycosylhydrolase</fullName>
    </submittedName>
</protein>
<organism evidence="5 6">
    <name type="scientific">Bifidobacterium santillanense</name>
    <dbReference type="NCBI Taxonomy" id="2809028"/>
    <lineage>
        <taxon>Bacteria</taxon>
        <taxon>Bacillati</taxon>
        <taxon>Actinomycetota</taxon>
        <taxon>Actinomycetes</taxon>
        <taxon>Bifidobacteriales</taxon>
        <taxon>Bifidobacteriaceae</taxon>
        <taxon>Bifidobacterium</taxon>
    </lineage>
</organism>
<evidence type="ECO:0000256" key="4">
    <source>
        <dbReference type="RuleBase" id="RU361187"/>
    </source>
</evidence>
<accession>A0ABS5UML1</accession>
<dbReference type="EMBL" id="JAFEJS010000001">
    <property type="protein sequence ID" value="MBT1172134.1"/>
    <property type="molecule type" value="Genomic_DNA"/>
</dbReference>
<dbReference type="Gene3D" id="2.60.120.260">
    <property type="entry name" value="Galactose-binding domain-like"/>
    <property type="match status" value="1"/>
</dbReference>
<keyword evidence="3 4" id="KW-0326">Glycosidase</keyword>
<evidence type="ECO:0000256" key="2">
    <source>
        <dbReference type="ARBA" id="ARBA00022801"/>
    </source>
</evidence>
<keyword evidence="2 4" id="KW-0378">Hydrolase</keyword>
<name>A0ABS5UML1_9BIFI</name>
<evidence type="ECO:0000313" key="6">
    <source>
        <dbReference type="Proteomes" id="UP000773064"/>
    </source>
</evidence>
<dbReference type="CDD" id="cd18821">
    <property type="entry name" value="GH43_Pc3Gal43A-like"/>
    <property type="match status" value="1"/>
</dbReference>
<dbReference type="InterPro" id="IPR006710">
    <property type="entry name" value="Glyco_hydro_43"/>
</dbReference>
<comment type="caution">
    <text evidence="5">The sequence shown here is derived from an EMBL/GenBank/DDBJ whole genome shotgun (WGS) entry which is preliminary data.</text>
</comment>
<dbReference type="Gene3D" id="2.115.10.20">
    <property type="entry name" value="Glycosyl hydrolase domain, family 43"/>
    <property type="match status" value="1"/>
</dbReference>
<gene>
    <name evidence="5" type="ORF">JS528_01915</name>
</gene>
<dbReference type="SUPFAM" id="SSF75005">
    <property type="entry name" value="Arabinanase/levansucrase/invertase"/>
    <property type="match status" value="1"/>
</dbReference>
<sequence length="427" mass="47788">MVEEQRVVCNGVPWHDDEGNVVNAHGVCVLEEDGRFYLFGEYKTDDENRFAGFSCYESDDLAHWRFDGLALAPEDGGPMGSKRIGERPKVMRSPKTGKYVMLMHSDDLTYTDPYTAVAVSDAPAGPYEFIGPLEYHGEPIRMWDIGSFQDEDGTGYLLTHEGNIYRLADDYMSAEELVAENIAEGGESPAMFRWGDTYYIMFSNKTSWGSNDNYYLSAPSPAGPWTHRGLFAPEGSRTYDSQCSFILMLRTPDGRVTPIYMGDRWSFPHQVSCATQVWLPLRVTDDGALRLPDEFWDSWDPFTGARREPAGVDESFSFRSKVKGAGVELPFTGTGVALYSDVSPDNAYGRVEIVDGDGDTVISQLVTFYGPTRLHHELRFVSPRLDRGSYRLRVTALDDPTEWFYKSGKRNGCSDTYVDVSGVSVSA</sequence>
<evidence type="ECO:0000256" key="3">
    <source>
        <dbReference type="ARBA" id="ARBA00023295"/>
    </source>
</evidence>
<dbReference type="Pfam" id="PF04616">
    <property type="entry name" value="Glyco_hydro_43"/>
    <property type="match status" value="1"/>
</dbReference>
<dbReference type="PANTHER" id="PTHR22925">
    <property type="entry name" value="GLYCOSYL HYDROLASE 43 FAMILY MEMBER"/>
    <property type="match status" value="1"/>
</dbReference>
<dbReference type="RefSeq" id="WP_214357397.1">
    <property type="nucleotide sequence ID" value="NZ_JAFEJS010000001.1"/>
</dbReference>
<keyword evidence="6" id="KW-1185">Reference proteome</keyword>
<evidence type="ECO:0000313" key="5">
    <source>
        <dbReference type="EMBL" id="MBT1172134.1"/>
    </source>
</evidence>
<reference evidence="5 6" key="1">
    <citation type="journal article" date="2021" name="Environ. Microbiol.">
        <title>Genetic insights into the dark matter of the mammalian gut microbiota through targeted genome reconstruction.</title>
        <authorList>
            <person name="Lugli G.A."/>
            <person name="Alessandri G."/>
            <person name="Milani C."/>
            <person name="Viappiani A."/>
            <person name="Fontana F."/>
            <person name="Tarracchini C."/>
            <person name="Mancabelli L."/>
            <person name="Argentini C."/>
            <person name="Ruiz L."/>
            <person name="Margolles A."/>
            <person name="van Sinderen D."/>
            <person name="Turroni F."/>
            <person name="Ventura M."/>
        </authorList>
    </citation>
    <scope>NUCLEOTIDE SEQUENCE [LARGE SCALE GENOMIC DNA]</scope>
    <source>
        <strain evidence="5 6">MA2</strain>
    </source>
</reference>
<evidence type="ECO:0000256" key="1">
    <source>
        <dbReference type="ARBA" id="ARBA00009865"/>
    </source>
</evidence>
<dbReference type="Proteomes" id="UP000773064">
    <property type="component" value="Unassembled WGS sequence"/>
</dbReference>